<dbReference type="SUPFAM" id="SSF52058">
    <property type="entry name" value="L domain-like"/>
    <property type="match status" value="1"/>
</dbReference>
<protein>
    <submittedName>
        <fullName evidence="11">Leucine-rich repeat receptor-like serine/threonine-protein kinase</fullName>
    </submittedName>
</protein>
<sequence>MLSLDIFVSLLLFSSSKALSCNHIDHHSLLSFYHHIFSPSLNWSSSIPCCQWEGVACQNYDNRVTRLSLPGRSLSGTLTPSLANLSFLSHLNLSRNHLSGPFPPTLFHSLNRFKTLDLSFNRFSGLLQPPESSGSILPVSIRTFDLSSNRFYGSLDSSVLRGAKNLISFNISNNSFSGPIPSSICRSSPFLRLLDFSINQFTGGIFDGFGECSNLQIFRAGFNSLSGWLPNDVYRVRTLKEISLSNNHFSGPINGSIVLLSGLRVLELHVNELSGGLPTDIGLLSNLEQLQLHTNTLNGSLPPSLMDCTNLTTLLSRNNRFGGEISSLDFSKLQRLQAIDLGNNSFVGRIPDSLCLCRSVTAVRLAYNALVGEIQNRV</sequence>
<feature type="domain" description="Leucine-rich repeat-containing N-terminal plant-type" evidence="10">
    <location>
        <begin position="26"/>
        <end position="57"/>
    </location>
</feature>
<dbReference type="AlphaFoldDB" id="A0AAW2UPA7"/>
<evidence type="ECO:0000259" key="10">
    <source>
        <dbReference type="Pfam" id="PF08263"/>
    </source>
</evidence>
<evidence type="ECO:0000256" key="9">
    <source>
        <dbReference type="SAM" id="SignalP"/>
    </source>
</evidence>
<evidence type="ECO:0000256" key="5">
    <source>
        <dbReference type="ARBA" id="ARBA00022737"/>
    </source>
</evidence>
<reference evidence="11" key="1">
    <citation type="submission" date="2020-06" db="EMBL/GenBank/DDBJ databases">
        <authorList>
            <person name="Li T."/>
            <person name="Hu X."/>
            <person name="Zhang T."/>
            <person name="Song X."/>
            <person name="Zhang H."/>
            <person name="Dai N."/>
            <person name="Sheng W."/>
            <person name="Hou X."/>
            <person name="Wei L."/>
        </authorList>
    </citation>
    <scope>NUCLEOTIDE SEQUENCE</scope>
    <source>
        <strain evidence="11">G02</strain>
        <tissue evidence="11">Leaf</tissue>
    </source>
</reference>
<dbReference type="Pfam" id="PF00560">
    <property type="entry name" value="LRR_1"/>
    <property type="match status" value="4"/>
</dbReference>
<dbReference type="InterPro" id="IPR001611">
    <property type="entry name" value="Leu-rich_rpt"/>
</dbReference>
<evidence type="ECO:0000256" key="2">
    <source>
        <dbReference type="ARBA" id="ARBA00022614"/>
    </source>
</evidence>
<comment type="subcellular location">
    <subcellularLocation>
        <location evidence="1">Membrane</location>
        <topology evidence="1">Single-pass type I membrane protein</topology>
    </subcellularLocation>
</comment>
<dbReference type="GO" id="GO:0016301">
    <property type="term" value="F:kinase activity"/>
    <property type="evidence" value="ECO:0007669"/>
    <property type="project" value="UniProtKB-KW"/>
</dbReference>
<keyword evidence="2" id="KW-0433">Leucine-rich repeat</keyword>
<evidence type="ECO:0000313" key="11">
    <source>
        <dbReference type="EMBL" id="KAL0418065.1"/>
    </source>
</evidence>
<keyword evidence="11" id="KW-0418">Kinase</keyword>
<dbReference type="InterPro" id="IPR013210">
    <property type="entry name" value="LRR_N_plant-typ"/>
</dbReference>
<keyword evidence="8" id="KW-0325">Glycoprotein</keyword>
<dbReference type="InterPro" id="IPR046956">
    <property type="entry name" value="RLP23-like"/>
</dbReference>
<name>A0AAW2UPA7_SESRA</name>
<dbReference type="InterPro" id="IPR032675">
    <property type="entry name" value="LRR_dom_sf"/>
</dbReference>
<dbReference type="PANTHER" id="PTHR48063">
    <property type="entry name" value="LRR RECEPTOR-LIKE KINASE"/>
    <property type="match status" value="1"/>
</dbReference>
<reference evidence="11" key="2">
    <citation type="journal article" date="2024" name="Plant">
        <title>Genomic evolution and insights into agronomic trait innovations of Sesamum species.</title>
        <authorList>
            <person name="Miao H."/>
            <person name="Wang L."/>
            <person name="Qu L."/>
            <person name="Liu H."/>
            <person name="Sun Y."/>
            <person name="Le M."/>
            <person name="Wang Q."/>
            <person name="Wei S."/>
            <person name="Zheng Y."/>
            <person name="Lin W."/>
            <person name="Duan Y."/>
            <person name="Cao H."/>
            <person name="Xiong S."/>
            <person name="Wang X."/>
            <person name="Wei L."/>
            <person name="Li C."/>
            <person name="Ma Q."/>
            <person name="Ju M."/>
            <person name="Zhao R."/>
            <person name="Li G."/>
            <person name="Mu C."/>
            <person name="Tian Q."/>
            <person name="Mei H."/>
            <person name="Zhang T."/>
            <person name="Gao T."/>
            <person name="Zhang H."/>
        </authorList>
    </citation>
    <scope>NUCLEOTIDE SEQUENCE</scope>
    <source>
        <strain evidence="11">G02</strain>
    </source>
</reference>
<proteinExistence type="predicted"/>
<feature type="signal peptide" evidence="9">
    <location>
        <begin position="1"/>
        <end position="18"/>
    </location>
</feature>
<dbReference type="Pfam" id="PF08263">
    <property type="entry name" value="LRRNT_2"/>
    <property type="match status" value="1"/>
</dbReference>
<evidence type="ECO:0000256" key="1">
    <source>
        <dbReference type="ARBA" id="ARBA00004479"/>
    </source>
</evidence>
<evidence type="ECO:0000256" key="6">
    <source>
        <dbReference type="ARBA" id="ARBA00022989"/>
    </source>
</evidence>
<dbReference type="FunFam" id="3.80.10.10:FF:000041">
    <property type="entry name" value="LRR receptor-like serine/threonine-protein kinase ERECTA"/>
    <property type="match status" value="1"/>
</dbReference>
<dbReference type="EMBL" id="JACGWJ010000005">
    <property type="protein sequence ID" value="KAL0418065.1"/>
    <property type="molecule type" value="Genomic_DNA"/>
</dbReference>
<dbReference type="FunFam" id="3.80.10.10:FF:000129">
    <property type="entry name" value="Leucine-rich repeat receptor-like kinase"/>
    <property type="match status" value="1"/>
</dbReference>
<keyword evidence="7" id="KW-0472">Membrane</keyword>
<keyword evidence="3" id="KW-0812">Transmembrane</keyword>
<dbReference type="Gene3D" id="3.80.10.10">
    <property type="entry name" value="Ribonuclease Inhibitor"/>
    <property type="match status" value="3"/>
</dbReference>
<gene>
    <name evidence="11" type="ORF">Sradi_1220000</name>
</gene>
<keyword evidence="4 9" id="KW-0732">Signal</keyword>
<evidence type="ECO:0000256" key="8">
    <source>
        <dbReference type="ARBA" id="ARBA00023180"/>
    </source>
</evidence>
<dbReference type="GO" id="GO:0016020">
    <property type="term" value="C:membrane"/>
    <property type="evidence" value="ECO:0007669"/>
    <property type="project" value="UniProtKB-SubCell"/>
</dbReference>
<evidence type="ECO:0000256" key="3">
    <source>
        <dbReference type="ARBA" id="ARBA00022692"/>
    </source>
</evidence>
<keyword evidence="5" id="KW-0677">Repeat</keyword>
<comment type="caution">
    <text evidence="11">The sequence shown here is derived from an EMBL/GenBank/DDBJ whole genome shotgun (WGS) entry which is preliminary data.</text>
</comment>
<keyword evidence="11" id="KW-0808">Transferase</keyword>
<keyword evidence="6" id="KW-1133">Transmembrane helix</keyword>
<feature type="chain" id="PRO_5043935144" evidence="9">
    <location>
        <begin position="19"/>
        <end position="378"/>
    </location>
</feature>
<organism evidence="11">
    <name type="scientific">Sesamum radiatum</name>
    <name type="common">Black benniseed</name>
    <dbReference type="NCBI Taxonomy" id="300843"/>
    <lineage>
        <taxon>Eukaryota</taxon>
        <taxon>Viridiplantae</taxon>
        <taxon>Streptophyta</taxon>
        <taxon>Embryophyta</taxon>
        <taxon>Tracheophyta</taxon>
        <taxon>Spermatophyta</taxon>
        <taxon>Magnoliopsida</taxon>
        <taxon>eudicotyledons</taxon>
        <taxon>Gunneridae</taxon>
        <taxon>Pentapetalae</taxon>
        <taxon>asterids</taxon>
        <taxon>lamiids</taxon>
        <taxon>Lamiales</taxon>
        <taxon>Pedaliaceae</taxon>
        <taxon>Sesamum</taxon>
    </lineage>
</organism>
<evidence type="ECO:0000256" key="4">
    <source>
        <dbReference type="ARBA" id="ARBA00022729"/>
    </source>
</evidence>
<dbReference type="PANTHER" id="PTHR48063:SF98">
    <property type="entry name" value="LRR RECEPTOR-LIKE SERINE_THREONINE-PROTEIN KINASE FLS2"/>
    <property type="match status" value="1"/>
</dbReference>
<accession>A0AAW2UPA7</accession>
<evidence type="ECO:0000256" key="7">
    <source>
        <dbReference type="ARBA" id="ARBA00023136"/>
    </source>
</evidence>
<keyword evidence="11" id="KW-0675">Receptor</keyword>